<dbReference type="GO" id="GO:0005549">
    <property type="term" value="F:odorant binding"/>
    <property type="evidence" value="ECO:0007669"/>
    <property type="project" value="InterPro"/>
</dbReference>
<evidence type="ECO:0000256" key="3">
    <source>
        <dbReference type="ARBA" id="ARBA00022525"/>
    </source>
</evidence>
<dbReference type="SMART" id="SM00708">
    <property type="entry name" value="PhBP"/>
    <property type="match status" value="1"/>
</dbReference>
<dbReference type="EMBL" id="MK990474">
    <property type="protein sequence ID" value="QDJ95952.1"/>
    <property type="molecule type" value="mRNA"/>
</dbReference>
<comment type="similarity">
    <text evidence="2">Belongs to the PBP/GOBP family.</text>
</comment>
<dbReference type="AlphaFoldDB" id="A0A514TTW5"/>
<accession>A0A514TTW5</accession>
<dbReference type="Pfam" id="PF01395">
    <property type="entry name" value="PBP_GOBP"/>
    <property type="match status" value="1"/>
</dbReference>
<dbReference type="GO" id="GO:0035275">
    <property type="term" value="F:dibutyl phthalate binding"/>
    <property type="evidence" value="ECO:0007669"/>
    <property type="project" value="TreeGrafter"/>
</dbReference>
<evidence type="ECO:0000256" key="4">
    <source>
        <dbReference type="SAM" id="SignalP"/>
    </source>
</evidence>
<dbReference type="FunFam" id="1.10.238.20:FF:000001">
    <property type="entry name" value="General odorant-binding protein lush"/>
    <property type="match status" value="1"/>
</dbReference>
<dbReference type="Gene3D" id="1.10.238.20">
    <property type="entry name" value="Pheromone/general odorant binding protein domain"/>
    <property type="match status" value="1"/>
</dbReference>
<dbReference type="InterPro" id="IPR036728">
    <property type="entry name" value="PBP_GOBP_sf"/>
</dbReference>
<comment type="subcellular location">
    <subcellularLocation>
        <location evidence="1">Secreted</location>
    </subcellularLocation>
</comment>
<feature type="signal peptide" evidence="4">
    <location>
        <begin position="1"/>
        <end position="20"/>
    </location>
</feature>
<keyword evidence="3" id="KW-0964">Secreted</keyword>
<sequence length="142" mass="16494">MRLQIFIAISLIVIFKNVDAKMTIEEIKKFLVPMKNSCMKKFTIDEALVDGTTNGEFPEDENLMCFMKCMLTMMKMIKNGEILLTAIFTQVDLMIPDELTDKLKEVLTQCHGQVEPIEQQCEKAFEFAKCLYMADSELYFFF</sequence>
<keyword evidence="4" id="KW-0732">Signal</keyword>
<evidence type="ECO:0000256" key="1">
    <source>
        <dbReference type="ARBA" id="ARBA00004613"/>
    </source>
</evidence>
<feature type="chain" id="PRO_5021946931" evidence="4">
    <location>
        <begin position="21"/>
        <end position="142"/>
    </location>
</feature>
<dbReference type="InterPro" id="IPR006170">
    <property type="entry name" value="PBP/GOBP"/>
</dbReference>
<dbReference type="PANTHER" id="PTHR21364:SF2">
    <property type="entry name" value="GENERAL ODORANT-BINDING PROTEIN 19A"/>
    <property type="match status" value="1"/>
</dbReference>
<name>A0A514TTW5_ENCFO</name>
<dbReference type="CDD" id="cd23992">
    <property type="entry name" value="PBP_GOBP"/>
    <property type="match status" value="1"/>
</dbReference>
<dbReference type="GO" id="GO:0042048">
    <property type="term" value="P:olfactory behavior"/>
    <property type="evidence" value="ECO:0007669"/>
    <property type="project" value="TreeGrafter"/>
</dbReference>
<evidence type="ECO:0000256" key="2">
    <source>
        <dbReference type="ARBA" id="ARBA00008098"/>
    </source>
</evidence>
<dbReference type="GO" id="GO:0007608">
    <property type="term" value="P:sensory perception of smell"/>
    <property type="evidence" value="ECO:0007669"/>
    <property type="project" value="TreeGrafter"/>
</dbReference>
<proteinExistence type="evidence at transcript level"/>
<evidence type="ECO:0000313" key="5">
    <source>
        <dbReference type="EMBL" id="QDJ95952.1"/>
    </source>
</evidence>
<dbReference type="GO" id="GO:0005576">
    <property type="term" value="C:extracellular region"/>
    <property type="evidence" value="ECO:0007669"/>
    <property type="project" value="UniProtKB-SubCell"/>
</dbReference>
<organism evidence="5">
    <name type="scientific">Encarsia formosa</name>
    <name type="common">Whitefly parasite</name>
    <dbReference type="NCBI Taxonomy" id="32400"/>
    <lineage>
        <taxon>Eukaryota</taxon>
        <taxon>Metazoa</taxon>
        <taxon>Ecdysozoa</taxon>
        <taxon>Arthropoda</taxon>
        <taxon>Hexapoda</taxon>
        <taxon>Insecta</taxon>
        <taxon>Pterygota</taxon>
        <taxon>Neoptera</taxon>
        <taxon>Endopterygota</taxon>
        <taxon>Hymenoptera</taxon>
        <taxon>Apocrita</taxon>
        <taxon>Proctotrupomorpha</taxon>
        <taxon>Chalcidoidea</taxon>
        <taxon>Aphelinidae</taxon>
        <taxon>Coccophaginae</taxon>
        <taxon>Encarsia</taxon>
    </lineage>
</organism>
<dbReference type="SUPFAM" id="SSF47565">
    <property type="entry name" value="Insect pheromone/odorant-binding proteins"/>
    <property type="match status" value="1"/>
</dbReference>
<protein>
    <submittedName>
        <fullName evidence="5">Odorant-binding protein 9</fullName>
    </submittedName>
</protein>
<dbReference type="PANTHER" id="PTHR21364">
    <property type="entry name" value="GENERAL ODORANT-BINDING PROTEIN 19A"/>
    <property type="match status" value="1"/>
</dbReference>
<reference evidence="5" key="1">
    <citation type="submission" date="2019-05" db="EMBL/GenBank/DDBJ databases">
        <title>The identification and expression analysis of odorant binding protein genes in Encarsia formosa by antennal transcriptome analysis.</title>
        <authorList>
            <person name="He Y."/>
        </authorList>
    </citation>
    <scope>NUCLEOTIDE SEQUENCE</scope>
    <source>
        <tissue evidence="5">Antenna</tissue>
    </source>
</reference>